<evidence type="ECO:0000256" key="1">
    <source>
        <dbReference type="SAM" id="MobiDB-lite"/>
    </source>
</evidence>
<evidence type="ECO:0000313" key="3">
    <source>
        <dbReference type="Proteomes" id="UP000198683"/>
    </source>
</evidence>
<proteinExistence type="predicted"/>
<gene>
    <name evidence="2" type="ORF">SAMN05421874_106147</name>
</gene>
<name>A0A1G9ADG0_9ACTN</name>
<organism evidence="2 3">
    <name type="scientific">Nonomuraea maritima</name>
    <dbReference type="NCBI Taxonomy" id="683260"/>
    <lineage>
        <taxon>Bacteria</taxon>
        <taxon>Bacillati</taxon>
        <taxon>Actinomycetota</taxon>
        <taxon>Actinomycetes</taxon>
        <taxon>Streptosporangiales</taxon>
        <taxon>Streptosporangiaceae</taxon>
        <taxon>Nonomuraea</taxon>
    </lineage>
</organism>
<dbReference type="AlphaFoldDB" id="A0A1G9ADG0"/>
<sequence>MGAAGVPLHRQNRRVVLEPAALVLQDGLVTARVMDEQRLLLRADSRQKRMFSAVMVDRLLRVAAIAAPDAYAVCPFTSRVTPGFSAQKASSPAISSTLGNGSG</sequence>
<dbReference type="EMBL" id="FNFB01000006">
    <property type="protein sequence ID" value="SDK25283.1"/>
    <property type="molecule type" value="Genomic_DNA"/>
</dbReference>
<protein>
    <submittedName>
        <fullName evidence="2">Uncharacterized protein</fullName>
    </submittedName>
</protein>
<feature type="region of interest" description="Disordered" evidence="1">
    <location>
        <begin position="84"/>
        <end position="103"/>
    </location>
</feature>
<keyword evidence="3" id="KW-1185">Reference proteome</keyword>
<dbReference type="Proteomes" id="UP000198683">
    <property type="component" value="Unassembled WGS sequence"/>
</dbReference>
<feature type="compositionally biased region" description="Polar residues" evidence="1">
    <location>
        <begin position="87"/>
        <end position="103"/>
    </location>
</feature>
<reference evidence="2 3" key="1">
    <citation type="submission" date="2016-10" db="EMBL/GenBank/DDBJ databases">
        <authorList>
            <person name="de Groot N.N."/>
        </authorList>
    </citation>
    <scope>NUCLEOTIDE SEQUENCE [LARGE SCALE GENOMIC DNA]</scope>
    <source>
        <strain evidence="2 3">CGMCC 4.5681</strain>
    </source>
</reference>
<evidence type="ECO:0000313" key="2">
    <source>
        <dbReference type="EMBL" id="SDK25283.1"/>
    </source>
</evidence>
<accession>A0A1G9ADG0</accession>